<organism evidence="2 3">
    <name type="scientific">Micromonospora antibiotica</name>
    <dbReference type="NCBI Taxonomy" id="2807623"/>
    <lineage>
        <taxon>Bacteria</taxon>
        <taxon>Bacillati</taxon>
        <taxon>Actinomycetota</taxon>
        <taxon>Actinomycetes</taxon>
        <taxon>Micromonosporales</taxon>
        <taxon>Micromonosporaceae</taxon>
        <taxon>Micromonospora</taxon>
    </lineage>
</organism>
<evidence type="ECO:0000313" key="3">
    <source>
        <dbReference type="Proteomes" id="UP000671399"/>
    </source>
</evidence>
<sequence length="677" mass="69544">MADYWGAQATYAHGGPRGEGTRYVMPPENPDLKFTPAPGGEGGATIEAVRQQVLGQHPEDISALADQWQNAYNLLQSIHQQLLSASRTLHDEHWKSPQARDAFLKAGPGKTLAYLDEWMDAAQHNVTALRAMVGIARDSRAEMERLWTEYREALDDAKNSDGWTQFSEGFKQGFTLGLYDGEKGIQAAEAEAVQEKQQEFNRRAQELARRTADDYVGTLSKVSGGHGPPFFPMDAVLNPVGHPPWRGPVGVPPPVGPPGVRPPGGTNQPPTPVRAVPRPTPTDPDQLARQVLDTLRPPPETGAPVPTPGTDGRAGPAVTPPPVVAPPLVAPPPGLPTGSPGLSGVNANANAAGVGRAGLARPPGLDGLTGERGGLRSGVLRGGAGAPGVTEPPQASLRSPGANATPPPTGGRAAPPGGLRRPGAPSAATPPPGVRGAGGPSTTGAPHSPGTRRPGTEQGEDEARHGSVRPGAGDADLFGRPAGETTAPVLHSRRPEGRRTAGGGRATGERAGDAAAATRPGTTPSVLGSPARSVAVPGTPRSKRRDRGDAARPAASGGEWLADGRSEATAPVLDAPAAPPSGGRVSRLEEVPGALRGRPSAGPAPRPARGGQPVPPELAPRRATAARHDDRDEGRDGPGIVTDEQAFSVETPGGGVLGKQAEDRSYRAEPKTALGGN</sequence>
<accession>A0ABS3VA26</accession>
<reference evidence="2 3" key="1">
    <citation type="submission" date="2021-03" db="EMBL/GenBank/DDBJ databases">
        <authorList>
            <person name="Lee D.-H."/>
        </authorList>
    </citation>
    <scope>NUCLEOTIDE SEQUENCE [LARGE SCALE GENOMIC DNA]</scope>
    <source>
        <strain evidence="2 3">MMS20-R2-23</strain>
    </source>
</reference>
<feature type="compositionally biased region" description="Low complexity" evidence="1">
    <location>
        <begin position="592"/>
        <end position="612"/>
    </location>
</feature>
<feature type="compositionally biased region" description="Basic and acidic residues" evidence="1">
    <location>
        <begin position="660"/>
        <end position="670"/>
    </location>
</feature>
<keyword evidence="3" id="KW-1185">Reference proteome</keyword>
<feature type="compositionally biased region" description="Pro residues" evidence="1">
    <location>
        <begin position="296"/>
        <end position="307"/>
    </location>
</feature>
<feature type="compositionally biased region" description="Gly residues" evidence="1">
    <location>
        <begin position="370"/>
        <end position="386"/>
    </location>
</feature>
<feature type="compositionally biased region" description="Pro residues" evidence="1">
    <location>
        <begin position="318"/>
        <end position="335"/>
    </location>
</feature>
<proteinExistence type="predicted"/>
<evidence type="ECO:0000256" key="1">
    <source>
        <dbReference type="SAM" id="MobiDB-lite"/>
    </source>
</evidence>
<evidence type="ECO:0000313" key="2">
    <source>
        <dbReference type="EMBL" id="MBO4162447.1"/>
    </source>
</evidence>
<feature type="compositionally biased region" description="Low complexity" evidence="1">
    <location>
        <begin position="336"/>
        <end position="364"/>
    </location>
</feature>
<feature type="compositionally biased region" description="Low complexity" evidence="1">
    <location>
        <begin position="513"/>
        <end position="523"/>
    </location>
</feature>
<dbReference type="RefSeq" id="WP_208568079.1">
    <property type="nucleotide sequence ID" value="NZ_JAGFWR010000008.1"/>
</dbReference>
<dbReference type="Proteomes" id="UP000671399">
    <property type="component" value="Unassembled WGS sequence"/>
</dbReference>
<dbReference type="EMBL" id="JAGFWR010000008">
    <property type="protein sequence ID" value="MBO4162447.1"/>
    <property type="molecule type" value="Genomic_DNA"/>
</dbReference>
<feature type="compositionally biased region" description="Pro residues" evidence="1">
    <location>
        <begin position="247"/>
        <end position="261"/>
    </location>
</feature>
<feature type="region of interest" description="Disordered" evidence="1">
    <location>
        <begin position="247"/>
        <end position="677"/>
    </location>
</feature>
<feature type="compositionally biased region" description="Low complexity" evidence="1">
    <location>
        <begin position="400"/>
        <end position="427"/>
    </location>
</feature>
<gene>
    <name evidence="2" type="ORF">JQN83_16750</name>
</gene>
<name>A0ABS3VA26_9ACTN</name>
<feature type="compositionally biased region" description="Basic and acidic residues" evidence="1">
    <location>
        <begin position="626"/>
        <end position="636"/>
    </location>
</feature>
<protein>
    <recommendedName>
        <fullName evidence="4">PPE family domain-containing protein</fullName>
    </recommendedName>
</protein>
<feature type="compositionally biased region" description="Low complexity" evidence="1">
    <location>
        <begin position="308"/>
        <end position="317"/>
    </location>
</feature>
<evidence type="ECO:0008006" key="4">
    <source>
        <dbReference type="Google" id="ProtNLM"/>
    </source>
</evidence>
<comment type="caution">
    <text evidence="2">The sequence shown here is derived from an EMBL/GenBank/DDBJ whole genome shotgun (WGS) entry which is preliminary data.</text>
</comment>